<sequence length="220" mass="24772">MAGKTAAFFDFDRTLLAENSPKLGIRYLWDMGQVSLGYVLKVIIANWFYQRNLVTETAMAKMLLSFYKGKDLAPFEAGADEYYHKIIKPHLAPNIVSRVQEHREQGHALVLISAGIRYLLRPVAEDLRFDHLICTDLKVGRGGLLTGTPHGEVCAGKTKKKAAEELAERLQINLSRSYAYGDHHSDIPLLEMVGNPHAVEPTKQLRRVAAKRGWPILTHR</sequence>
<keyword evidence="1" id="KW-0479">Metal-binding</keyword>
<dbReference type="InterPro" id="IPR023214">
    <property type="entry name" value="HAD_sf"/>
</dbReference>
<dbReference type="Pfam" id="PF12710">
    <property type="entry name" value="HAD"/>
    <property type="match status" value="1"/>
</dbReference>
<dbReference type="GO" id="GO:0016787">
    <property type="term" value="F:hydrolase activity"/>
    <property type="evidence" value="ECO:0007669"/>
    <property type="project" value="UniProtKB-KW"/>
</dbReference>
<protein>
    <submittedName>
        <fullName evidence="4">Phosphoserine phosphatase</fullName>
        <ecNumber evidence="4">3.1.3.3</ecNumber>
    </submittedName>
</protein>
<dbReference type="Gene3D" id="3.40.50.1000">
    <property type="entry name" value="HAD superfamily/HAD-like"/>
    <property type="match status" value="1"/>
</dbReference>
<dbReference type="EMBL" id="CAADRM010000046">
    <property type="protein sequence ID" value="VFU12519.1"/>
    <property type="molecule type" value="Genomic_DNA"/>
</dbReference>
<keyword evidence="3" id="KW-0460">Magnesium</keyword>
<dbReference type="InterPro" id="IPR050582">
    <property type="entry name" value="HAD-like_SerB"/>
</dbReference>
<dbReference type="EC" id="3.1.3.3" evidence="4"/>
<dbReference type="SUPFAM" id="SSF56784">
    <property type="entry name" value="HAD-like"/>
    <property type="match status" value="1"/>
</dbReference>
<proteinExistence type="predicted"/>
<dbReference type="GO" id="GO:0046872">
    <property type="term" value="F:metal ion binding"/>
    <property type="evidence" value="ECO:0007669"/>
    <property type="project" value="UniProtKB-KW"/>
</dbReference>
<dbReference type="NCBIfam" id="TIGR01488">
    <property type="entry name" value="HAD-SF-IB"/>
    <property type="match status" value="1"/>
</dbReference>
<gene>
    <name evidence="4" type="primary">serB</name>
    <name evidence="4" type="ORF">SCFA_140004</name>
</gene>
<evidence type="ECO:0000256" key="3">
    <source>
        <dbReference type="ARBA" id="ARBA00022842"/>
    </source>
</evidence>
<dbReference type="InterPro" id="IPR036412">
    <property type="entry name" value="HAD-like_sf"/>
</dbReference>
<dbReference type="NCBIfam" id="TIGR01490">
    <property type="entry name" value="HAD-SF-IB-hyp1"/>
    <property type="match status" value="1"/>
</dbReference>
<keyword evidence="2 4" id="KW-0378">Hydrolase</keyword>
<evidence type="ECO:0000313" key="4">
    <source>
        <dbReference type="EMBL" id="VFU12519.1"/>
    </source>
</evidence>
<evidence type="ECO:0000256" key="1">
    <source>
        <dbReference type="ARBA" id="ARBA00022723"/>
    </source>
</evidence>
<dbReference type="InterPro" id="IPR006385">
    <property type="entry name" value="HAD_hydro_SerB1"/>
</dbReference>
<dbReference type="PANTHER" id="PTHR43344">
    <property type="entry name" value="PHOSPHOSERINE PHOSPHATASE"/>
    <property type="match status" value="1"/>
</dbReference>
<reference evidence="4" key="1">
    <citation type="submission" date="2019-03" db="EMBL/GenBank/DDBJ databases">
        <authorList>
            <person name="Hao L."/>
        </authorList>
    </citation>
    <scope>NUCLEOTIDE SEQUENCE</scope>
</reference>
<name>A0A485LWA9_9ZZZZ</name>
<dbReference type="CDD" id="cd02612">
    <property type="entry name" value="HAD_PGPPase"/>
    <property type="match status" value="1"/>
</dbReference>
<organism evidence="4">
    <name type="scientific">anaerobic digester metagenome</name>
    <dbReference type="NCBI Taxonomy" id="1263854"/>
    <lineage>
        <taxon>unclassified sequences</taxon>
        <taxon>metagenomes</taxon>
        <taxon>ecological metagenomes</taxon>
    </lineage>
</organism>
<dbReference type="PANTHER" id="PTHR43344:SF13">
    <property type="entry name" value="PHOSPHATASE RV3661-RELATED"/>
    <property type="match status" value="1"/>
</dbReference>
<evidence type="ECO:0000256" key="2">
    <source>
        <dbReference type="ARBA" id="ARBA00022801"/>
    </source>
</evidence>
<accession>A0A485LWA9</accession>
<dbReference type="Gene3D" id="1.20.1440.100">
    <property type="entry name" value="SG protein - dephosphorylation function"/>
    <property type="match status" value="1"/>
</dbReference>
<dbReference type="AlphaFoldDB" id="A0A485LWA9"/>